<dbReference type="Gene3D" id="2.30.42.10">
    <property type="match status" value="1"/>
</dbReference>
<dbReference type="GO" id="GO:0008237">
    <property type="term" value="F:metallopeptidase activity"/>
    <property type="evidence" value="ECO:0007669"/>
    <property type="project" value="UniProtKB-KW"/>
</dbReference>
<keyword evidence="3 6" id="KW-0378">Hydrolase</keyword>
<sequence length="349" mass="37248">MGPAIALLLSACATQQTMPGLPRSVPESVQPTVVTPAAPSNVEQEALKALVGLQDRLDRVAAPLLINNPDLCKSQARNLLGFTAKNKYSYSGEFANAAQQMFGLNERLQVISVVSGSGAARMGLRRGDSLLKVEDKVLPEGQNAERQAAVLLAPLVGKRSSVKLTVARSGAEQVLDIPLTRACGFRVELGNADYVNSYADGGRVLVTRGMMKFVQSDNELAYVIAKEMAHNALGHPSKLRMNATVGGVIDNLIRVHPDTSTLGGTGGIKAMPQELDAAADTLSLYMVARGGYYIDGALSFWQRLASQYPATALNGHTAIHPATVYRFTVMERIVADVKAKQVAKKPLLP</sequence>
<dbReference type="InterPro" id="IPR001915">
    <property type="entry name" value="Peptidase_M48"/>
</dbReference>
<dbReference type="Proteomes" id="UP001595530">
    <property type="component" value="Unassembled WGS sequence"/>
</dbReference>
<dbReference type="InterPro" id="IPR036034">
    <property type="entry name" value="PDZ_sf"/>
</dbReference>
<dbReference type="PANTHER" id="PTHR22726">
    <property type="entry name" value="METALLOENDOPEPTIDASE OMA1"/>
    <property type="match status" value="1"/>
</dbReference>
<proteinExistence type="inferred from homology"/>
<dbReference type="InterPro" id="IPR001478">
    <property type="entry name" value="PDZ"/>
</dbReference>
<dbReference type="EMBL" id="JBHRTP010000025">
    <property type="protein sequence ID" value="MFC3108297.1"/>
    <property type="molecule type" value="Genomic_DNA"/>
</dbReference>
<dbReference type="SUPFAM" id="SSF50156">
    <property type="entry name" value="PDZ domain-like"/>
    <property type="match status" value="1"/>
</dbReference>
<dbReference type="CDD" id="cd07342">
    <property type="entry name" value="M48C_Oma1_like"/>
    <property type="match status" value="1"/>
</dbReference>
<dbReference type="SMART" id="SM00228">
    <property type="entry name" value="PDZ"/>
    <property type="match status" value="1"/>
</dbReference>
<dbReference type="RefSeq" id="WP_390331466.1">
    <property type="nucleotide sequence ID" value="NZ_JBHRTP010000025.1"/>
</dbReference>
<feature type="domain" description="PDZ" evidence="7">
    <location>
        <begin position="78"/>
        <end position="170"/>
    </location>
</feature>
<evidence type="ECO:0000259" key="7">
    <source>
        <dbReference type="SMART" id="SM00228"/>
    </source>
</evidence>
<name>A0ABV7F3B3_9BURK</name>
<gene>
    <name evidence="8" type="ORF">ACFOFO_10045</name>
</gene>
<evidence type="ECO:0000256" key="1">
    <source>
        <dbReference type="ARBA" id="ARBA00022670"/>
    </source>
</evidence>
<reference evidence="9" key="1">
    <citation type="journal article" date="2019" name="Int. J. Syst. Evol. Microbiol.">
        <title>The Global Catalogue of Microorganisms (GCM) 10K type strain sequencing project: providing services to taxonomists for standard genome sequencing and annotation.</title>
        <authorList>
            <consortium name="The Broad Institute Genomics Platform"/>
            <consortium name="The Broad Institute Genome Sequencing Center for Infectious Disease"/>
            <person name="Wu L."/>
            <person name="Ma J."/>
        </authorList>
    </citation>
    <scope>NUCLEOTIDE SEQUENCE [LARGE SCALE GENOMIC DNA]</scope>
    <source>
        <strain evidence="9">KCTC 42986</strain>
    </source>
</reference>
<comment type="similarity">
    <text evidence="6">Belongs to the peptidase M48 family.</text>
</comment>
<evidence type="ECO:0000256" key="3">
    <source>
        <dbReference type="ARBA" id="ARBA00022801"/>
    </source>
</evidence>
<dbReference type="PANTHER" id="PTHR22726:SF1">
    <property type="entry name" value="METALLOENDOPEPTIDASE OMA1, MITOCHONDRIAL"/>
    <property type="match status" value="1"/>
</dbReference>
<protein>
    <submittedName>
        <fullName evidence="8">M48 family metalloprotease</fullName>
        <ecNumber evidence="8">3.4.24.-</ecNumber>
    </submittedName>
</protein>
<evidence type="ECO:0000256" key="2">
    <source>
        <dbReference type="ARBA" id="ARBA00022723"/>
    </source>
</evidence>
<keyword evidence="2" id="KW-0479">Metal-binding</keyword>
<organism evidence="8 9">
    <name type="scientific">Undibacterium arcticum</name>
    <dbReference type="NCBI Taxonomy" id="1762892"/>
    <lineage>
        <taxon>Bacteria</taxon>
        <taxon>Pseudomonadati</taxon>
        <taxon>Pseudomonadota</taxon>
        <taxon>Betaproteobacteria</taxon>
        <taxon>Burkholderiales</taxon>
        <taxon>Oxalobacteraceae</taxon>
        <taxon>Undibacterium</taxon>
    </lineage>
</organism>
<evidence type="ECO:0000313" key="9">
    <source>
        <dbReference type="Proteomes" id="UP001595530"/>
    </source>
</evidence>
<keyword evidence="5 6" id="KW-0482">Metalloprotease</keyword>
<evidence type="ECO:0000313" key="8">
    <source>
        <dbReference type="EMBL" id="MFC3108297.1"/>
    </source>
</evidence>
<comment type="caution">
    <text evidence="8">The sequence shown here is derived from an EMBL/GenBank/DDBJ whole genome shotgun (WGS) entry which is preliminary data.</text>
</comment>
<keyword evidence="9" id="KW-1185">Reference proteome</keyword>
<dbReference type="InterPro" id="IPR051156">
    <property type="entry name" value="Mito/Outer_Membr_Metalloprot"/>
</dbReference>
<accession>A0ABV7F3B3</accession>
<dbReference type="Pfam" id="PF01435">
    <property type="entry name" value="Peptidase_M48"/>
    <property type="match status" value="1"/>
</dbReference>
<evidence type="ECO:0000256" key="6">
    <source>
        <dbReference type="RuleBase" id="RU003983"/>
    </source>
</evidence>
<keyword evidence="4 6" id="KW-0862">Zinc</keyword>
<comment type="cofactor">
    <cofactor evidence="6">
        <name>Zn(2+)</name>
        <dbReference type="ChEBI" id="CHEBI:29105"/>
    </cofactor>
    <text evidence="6">Binds 1 zinc ion per subunit.</text>
</comment>
<evidence type="ECO:0000256" key="5">
    <source>
        <dbReference type="ARBA" id="ARBA00023049"/>
    </source>
</evidence>
<dbReference type="EC" id="3.4.24.-" evidence="8"/>
<keyword evidence="1 6" id="KW-0645">Protease</keyword>
<evidence type="ECO:0000256" key="4">
    <source>
        <dbReference type="ARBA" id="ARBA00022833"/>
    </source>
</evidence>